<evidence type="ECO:0000259" key="2">
    <source>
        <dbReference type="Pfam" id="PF12867"/>
    </source>
</evidence>
<keyword evidence="4" id="KW-1185">Reference proteome</keyword>
<accession>A0A0A0JWA8</accession>
<dbReference type="AlphaFoldDB" id="A0A0A0JWA8"/>
<dbReference type="eggNOG" id="ENOG5032QZN">
    <property type="taxonomic scope" value="Bacteria"/>
</dbReference>
<keyword evidence="1" id="KW-0812">Transmembrane</keyword>
<dbReference type="InterPro" id="IPR024775">
    <property type="entry name" value="DinB-like"/>
</dbReference>
<feature type="transmembrane region" description="Helical" evidence="1">
    <location>
        <begin position="47"/>
        <end position="68"/>
    </location>
</feature>
<keyword evidence="1" id="KW-0472">Membrane</keyword>
<dbReference type="Pfam" id="PF12867">
    <property type="entry name" value="DinB_2"/>
    <property type="match status" value="1"/>
</dbReference>
<comment type="caution">
    <text evidence="3">The sequence shown here is derived from an EMBL/GenBank/DDBJ whole genome shotgun (WGS) entry which is preliminary data.</text>
</comment>
<feature type="domain" description="DinB-like" evidence="2">
    <location>
        <begin position="14"/>
        <end position="171"/>
    </location>
</feature>
<keyword evidence="3" id="KW-0670">Pyruvate</keyword>
<dbReference type="RefSeq" id="WP_211254694.1">
    <property type="nucleotide sequence ID" value="NZ_AVPL01000017.1"/>
</dbReference>
<evidence type="ECO:0000313" key="4">
    <source>
        <dbReference type="Proteomes" id="UP000030013"/>
    </source>
</evidence>
<dbReference type="Proteomes" id="UP000030013">
    <property type="component" value="Unassembled WGS sequence"/>
</dbReference>
<sequence length="183" mass="21217">MSDPVDRQSIHAELQRARGLLHALAASASSTDLKRRTTGTRWTNQQMLFHMVFGYMIVLRLLWLVRLFGRLPDGYSRRFARTLNAGRRPFQVVNYLGSCGGAMVFHGARLEAQADRVITVLHRRLDHETDESLARRMHFPVDWDPFFRDTMTLLDVYHYGTEHFDFHAHQLTLPPHGPGLDRH</sequence>
<keyword evidence="3" id="KW-0413">Isomerase</keyword>
<gene>
    <name evidence="3" type="ORF">N801_07305</name>
</gene>
<protein>
    <submittedName>
        <fullName evidence="3">Maleylpyruvate isomerase</fullName>
    </submittedName>
</protein>
<dbReference type="InterPro" id="IPR034660">
    <property type="entry name" value="DinB/YfiT-like"/>
</dbReference>
<name>A0A0A0JWA8_9MICO</name>
<dbReference type="EMBL" id="AVPL01000017">
    <property type="protein sequence ID" value="KGN41473.1"/>
    <property type="molecule type" value="Genomic_DNA"/>
</dbReference>
<keyword evidence="1" id="KW-1133">Transmembrane helix</keyword>
<evidence type="ECO:0000313" key="3">
    <source>
        <dbReference type="EMBL" id="KGN41473.1"/>
    </source>
</evidence>
<proteinExistence type="predicted"/>
<dbReference type="SUPFAM" id="SSF109854">
    <property type="entry name" value="DinB/YfiT-like putative metalloenzymes"/>
    <property type="match status" value="1"/>
</dbReference>
<reference evidence="3 4" key="1">
    <citation type="submission" date="2013-08" db="EMBL/GenBank/DDBJ databases">
        <title>The genome sequence of Knoellia aerolata.</title>
        <authorList>
            <person name="Zhu W."/>
            <person name="Wang G."/>
        </authorList>
    </citation>
    <scope>NUCLEOTIDE SEQUENCE [LARGE SCALE GENOMIC DNA]</scope>
    <source>
        <strain evidence="3 4">DSM 18566</strain>
    </source>
</reference>
<dbReference type="GO" id="GO:0016853">
    <property type="term" value="F:isomerase activity"/>
    <property type="evidence" value="ECO:0007669"/>
    <property type="project" value="UniProtKB-KW"/>
</dbReference>
<evidence type="ECO:0000256" key="1">
    <source>
        <dbReference type="SAM" id="Phobius"/>
    </source>
</evidence>
<dbReference type="STRING" id="1385519.N801_07305"/>
<organism evidence="3 4">
    <name type="scientific">Knoellia aerolata DSM 18566</name>
    <dbReference type="NCBI Taxonomy" id="1385519"/>
    <lineage>
        <taxon>Bacteria</taxon>
        <taxon>Bacillati</taxon>
        <taxon>Actinomycetota</taxon>
        <taxon>Actinomycetes</taxon>
        <taxon>Micrococcales</taxon>
        <taxon>Intrasporangiaceae</taxon>
        <taxon>Knoellia</taxon>
    </lineage>
</organism>